<evidence type="ECO:0000256" key="1">
    <source>
        <dbReference type="ARBA" id="ARBA00022553"/>
    </source>
</evidence>
<keyword evidence="6" id="KW-1185">Reference proteome</keyword>
<dbReference type="SMART" id="SM00448">
    <property type="entry name" value="REC"/>
    <property type="match status" value="1"/>
</dbReference>
<dbReference type="PANTHER" id="PTHR44591:SF14">
    <property type="entry name" value="PROTEIN PILG"/>
    <property type="match status" value="1"/>
</dbReference>
<dbReference type="SUPFAM" id="SSF52172">
    <property type="entry name" value="CheY-like"/>
    <property type="match status" value="1"/>
</dbReference>
<dbReference type="InterPro" id="IPR001789">
    <property type="entry name" value="Sig_transdc_resp-reg_receiver"/>
</dbReference>
<dbReference type="PROSITE" id="PS50110">
    <property type="entry name" value="RESPONSE_REGULATORY"/>
    <property type="match status" value="1"/>
</dbReference>
<dbReference type="EMBL" id="JAZBJZ010000012">
    <property type="protein sequence ID" value="MEE3716097.1"/>
    <property type="molecule type" value="Genomic_DNA"/>
</dbReference>
<dbReference type="PANTHER" id="PTHR44591">
    <property type="entry name" value="STRESS RESPONSE REGULATOR PROTEIN 1"/>
    <property type="match status" value="1"/>
</dbReference>
<gene>
    <name evidence="5" type="ORF">V2H45_04975</name>
</gene>
<dbReference type="GO" id="GO:0000160">
    <property type="term" value="P:phosphorelay signal transduction system"/>
    <property type="evidence" value="ECO:0007669"/>
    <property type="project" value="UniProtKB-KW"/>
</dbReference>
<reference evidence="5" key="1">
    <citation type="submission" date="2024-01" db="EMBL/GenBank/DDBJ databases">
        <title>Bank of Algae and Cyanobacteria of the Azores (BACA) strain genomes.</title>
        <authorList>
            <person name="Luz R."/>
            <person name="Cordeiro R."/>
            <person name="Fonseca A."/>
            <person name="Goncalves V."/>
        </authorList>
    </citation>
    <scope>NUCLEOTIDE SEQUENCE</scope>
    <source>
        <strain evidence="5">BACA0141</strain>
    </source>
</reference>
<evidence type="ECO:0000259" key="4">
    <source>
        <dbReference type="PROSITE" id="PS50110"/>
    </source>
</evidence>
<sequence>MATVLIVEDTLTQAEIITGTLRGAGFTTSVATSSEDAKVKLAQQKPDVIVMDVVLPGESGFELCRELKDSPDTKDIPIVLCSTKSGEMDKFWGMKQGASSYITKPIDPEELIRTVKLLVK</sequence>
<feature type="domain" description="Response regulatory" evidence="4">
    <location>
        <begin position="3"/>
        <end position="119"/>
    </location>
</feature>
<proteinExistence type="predicted"/>
<evidence type="ECO:0000313" key="6">
    <source>
        <dbReference type="Proteomes" id="UP001333818"/>
    </source>
</evidence>
<evidence type="ECO:0000313" key="5">
    <source>
        <dbReference type="EMBL" id="MEE3716097.1"/>
    </source>
</evidence>
<dbReference type="InterPro" id="IPR011006">
    <property type="entry name" value="CheY-like_superfamily"/>
</dbReference>
<dbReference type="Gene3D" id="3.40.50.2300">
    <property type="match status" value="1"/>
</dbReference>
<dbReference type="InterPro" id="IPR050595">
    <property type="entry name" value="Bact_response_regulator"/>
</dbReference>
<accession>A0AAW9PR99</accession>
<organism evidence="5 6">
    <name type="scientific">Tumidithrix elongata BACA0141</name>
    <dbReference type="NCBI Taxonomy" id="2716417"/>
    <lineage>
        <taxon>Bacteria</taxon>
        <taxon>Bacillati</taxon>
        <taxon>Cyanobacteriota</taxon>
        <taxon>Cyanophyceae</taxon>
        <taxon>Pseudanabaenales</taxon>
        <taxon>Pseudanabaenaceae</taxon>
        <taxon>Tumidithrix</taxon>
        <taxon>Tumidithrix elongata</taxon>
    </lineage>
</organism>
<evidence type="ECO:0000256" key="3">
    <source>
        <dbReference type="PROSITE-ProRule" id="PRU00169"/>
    </source>
</evidence>
<dbReference type="Pfam" id="PF00072">
    <property type="entry name" value="Response_reg"/>
    <property type="match status" value="1"/>
</dbReference>
<evidence type="ECO:0000256" key="2">
    <source>
        <dbReference type="ARBA" id="ARBA00023012"/>
    </source>
</evidence>
<keyword evidence="1 3" id="KW-0597">Phosphoprotein</keyword>
<name>A0AAW9PR99_9CYAN</name>
<feature type="modified residue" description="4-aspartylphosphate" evidence="3">
    <location>
        <position position="52"/>
    </location>
</feature>
<dbReference type="Proteomes" id="UP001333818">
    <property type="component" value="Unassembled WGS sequence"/>
</dbReference>
<comment type="caution">
    <text evidence="5">The sequence shown here is derived from an EMBL/GenBank/DDBJ whole genome shotgun (WGS) entry which is preliminary data.</text>
</comment>
<dbReference type="RefSeq" id="WP_330482522.1">
    <property type="nucleotide sequence ID" value="NZ_JAZBJZ010000012.1"/>
</dbReference>
<dbReference type="AlphaFoldDB" id="A0AAW9PR99"/>
<protein>
    <submittedName>
        <fullName evidence="5">Response regulator</fullName>
    </submittedName>
</protein>
<keyword evidence="2" id="KW-0902">Two-component regulatory system</keyword>